<gene>
    <name evidence="1" type="ORF">CWATWH8502_4388</name>
</gene>
<evidence type="ECO:0000313" key="2">
    <source>
        <dbReference type="Proteomes" id="UP000018348"/>
    </source>
</evidence>
<proteinExistence type="predicted"/>
<dbReference type="RefSeq" id="WP_021831713.1">
    <property type="nucleotide sequence ID" value="NZ_CAQK01000750.1"/>
</dbReference>
<protein>
    <submittedName>
        <fullName evidence="1">Uncharacterized protein</fullName>
    </submittedName>
</protein>
<dbReference type="AlphaFoldDB" id="T2IIV1"/>
<dbReference type="Proteomes" id="UP000018348">
    <property type="component" value="Unassembled WGS sequence"/>
</dbReference>
<reference evidence="1 2" key="1">
    <citation type="submission" date="2013-01" db="EMBL/GenBank/DDBJ databases">
        <authorList>
            <person name="Bench S."/>
        </authorList>
    </citation>
    <scope>NUCLEOTIDE SEQUENCE [LARGE SCALE GENOMIC DNA]</scope>
    <source>
        <strain evidence="1 2">WH 8502</strain>
    </source>
</reference>
<sequence>MLFISEHRIARSQDFSLDDYCLYSPKGLTTGFSLDDDYVYRPKGLTTGFRLFLLT</sequence>
<evidence type="ECO:0000313" key="1">
    <source>
        <dbReference type="EMBL" id="CCQ52973.1"/>
    </source>
</evidence>
<organism evidence="1 2">
    <name type="scientific">Crocosphaera watsonii WH 8502</name>
    <dbReference type="NCBI Taxonomy" id="423474"/>
    <lineage>
        <taxon>Bacteria</taxon>
        <taxon>Bacillati</taxon>
        <taxon>Cyanobacteriota</taxon>
        <taxon>Cyanophyceae</taxon>
        <taxon>Oscillatoriophycideae</taxon>
        <taxon>Chroococcales</taxon>
        <taxon>Aphanothecaceae</taxon>
        <taxon>Crocosphaera</taxon>
    </lineage>
</organism>
<name>T2IIV1_CROWT</name>
<accession>T2IIV1</accession>
<reference evidence="1 2" key="2">
    <citation type="submission" date="2013-09" db="EMBL/GenBank/DDBJ databases">
        <title>Whole genome comparison of six Crocosphaera watsonii strains with differing phenotypes.</title>
        <authorList>
            <person name="Bench S.R."/>
            <person name="Heller P."/>
            <person name="Frank I."/>
            <person name="Arciniega M."/>
            <person name="Shilova I.N."/>
            <person name="Zehr J.P."/>
        </authorList>
    </citation>
    <scope>NUCLEOTIDE SEQUENCE [LARGE SCALE GENOMIC DNA]</scope>
    <source>
        <strain evidence="1 2">WH 8502</strain>
    </source>
</reference>
<comment type="caution">
    <text evidence="1">The sequence shown here is derived from an EMBL/GenBank/DDBJ whole genome shotgun (WGS) entry which is preliminary data.</text>
</comment>
<dbReference type="EMBL" id="CAQK01000750">
    <property type="protein sequence ID" value="CCQ52973.1"/>
    <property type="molecule type" value="Genomic_DNA"/>
</dbReference>